<dbReference type="InterPro" id="IPR013611">
    <property type="entry name" value="Transp-assoc_OB_typ2"/>
</dbReference>
<keyword evidence="6" id="KW-1185">Reference proteome</keyword>
<proteinExistence type="predicted"/>
<organism evidence="5 6">
    <name type="scientific">Salipiger thiooxidans</name>
    <dbReference type="NCBI Taxonomy" id="282683"/>
    <lineage>
        <taxon>Bacteria</taxon>
        <taxon>Pseudomonadati</taxon>
        <taxon>Pseudomonadota</taxon>
        <taxon>Alphaproteobacteria</taxon>
        <taxon>Rhodobacterales</taxon>
        <taxon>Roseobacteraceae</taxon>
        <taxon>Salipiger</taxon>
    </lineage>
</organism>
<dbReference type="InterPro" id="IPR027417">
    <property type="entry name" value="P-loop_NTPase"/>
</dbReference>
<dbReference type="SUPFAM" id="SSF50331">
    <property type="entry name" value="MOP-like"/>
    <property type="match status" value="1"/>
</dbReference>
<dbReference type="EMBL" id="FNAV01000031">
    <property type="protein sequence ID" value="SDF57921.1"/>
    <property type="molecule type" value="Genomic_DNA"/>
</dbReference>
<dbReference type="InterPro" id="IPR003439">
    <property type="entry name" value="ABC_transporter-like_ATP-bd"/>
</dbReference>
<dbReference type="SUPFAM" id="SSF52540">
    <property type="entry name" value="P-loop containing nucleoside triphosphate hydrolases"/>
    <property type="match status" value="1"/>
</dbReference>
<name>A0A1G7M889_9RHOB</name>
<evidence type="ECO:0000256" key="1">
    <source>
        <dbReference type="ARBA" id="ARBA00022448"/>
    </source>
</evidence>
<dbReference type="PANTHER" id="PTHR42781">
    <property type="entry name" value="SPERMIDINE/PUTRESCINE IMPORT ATP-BINDING PROTEIN POTA"/>
    <property type="match status" value="1"/>
</dbReference>
<evidence type="ECO:0000256" key="2">
    <source>
        <dbReference type="ARBA" id="ARBA00022741"/>
    </source>
</evidence>
<dbReference type="GO" id="GO:0015697">
    <property type="term" value="P:quaternary ammonium group transport"/>
    <property type="evidence" value="ECO:0007669"/>
    <property type="project" value="UniProtKB-ARBA"/>
</dbReference>
<dbReference type="OrthoDB" id="9802264at2"/>
<dbReference type="AlphaFoldDB" id="A0A1G7M889"/>
<dbReference type="InterPro" id="IPR003593">
    <property type="entry name" value="AAA+_ATPase"/>
</dbReference>
<evidence type="ECO:0000259" key="4">
    <source>
        <dbReference type="PROSITE" id="PS50893"/>
    </source>
</evidence>
<keyword evidence="1" id="KW-0813">Transport</keyword>
<dbReference type="SMART" id="SM00382">
    <property type="entry name" value="AAA"/>
    <property type="match status" value="1"/>
</dbReference>
<dbReference type="GO" id="GO:0022857">
    <property type="term" value="F:transmembrane transporter activity"/>
    <property type="evidence" value="ECO:0007669"/>
    <property type="project" value="InterPro"/>
</dbReference>
<dbReference type="GO" id="GO:0005524">
    <property type="term" value="F:ATP binding"/>
    <property type="evidence" value="ECO:0007669"/>
    <property type="project" value="UniProtKB-KW"/>
</dbReference>
<evidence type="ECO:0000313" key="5">
    <source>
        <dbReference type="EMBL" id="SDF57921.1"/>
    </source>
</evidence>
<dbReference type="Proteomes" id="UP000198994">
    <property type="component" value="Unassembled WGS sequence"/>
</dbReference>
<evidence type="ECO:0000313" key="6">
    <source>
        <dbReference type="Proteomes" id="UP000198994"/>
    </source>
</evidence>
<dbReference type="Gene3D" id="3.40.50.300">
    <property type="entry name" value="P-loop containing nucleotide triphosphate hydrolases"/>
    <property type="match status" value="1"/>
</dbReference>
<dbReference type="Pfam" id="PF00005">
    <property type="entry name" value="ABC_tran"/>
    <property type="match status" value="1"/>
</dbReference>
<sequence>MNISTPSAATASPAAKIRIDGLSKTYGTFTALEPTTLDVQRGEFLTLLGPSGSGKTTLLQMVSGLTPATSGRLSIDGENWTDRPVHERGMGLVFQHYALFPHMTVEENVAFPLKMRNQPADQIRAAVAETLEKVQLDKFAHRFPRELSGGQQQRVALARCFVFRPEIILMDEPLGALDKALRETMQLEIRRLHREFGTTLIYVTHDQEEALVMSDRICVMNHAKVEQLGTPSQIYSDPETIFAATFIGHSNLLQGTLAGTDDQGNTLIRTAAGTFAGRMGARDADAGAHALIVRPERVSLGAATGPGMNELRATLRDVVYIGSDNRLLLDLPDGTEFTLRRDPGADIGAEIGQEITVHWPIEAGRVVS</sequence>
<keyword evidence="2" id="KW-0547">Nucleotide-binding</keyword>
<keyword evidence="3 5" id="KW-0067">ATP-binding</keyword>
<dbReference type="InterPro" id="IPR008995">
    <property type="entry name" value="Mo/tungstate-bd_C_term_dom"/>
</dbReference>
<dbReference type="InterPro" id="IPR017871">
    <property type="entry name" value="ABC_transporter-like_CS"/>
</dbReference>
<dbReference type="InterPro" id="IPR050093">
    <property type="entry name" value="ABC_SmlMolc_Importer"/>
</dbReference>
<dbReference type="GO" id="GO:0016887">
    <property type="term" value="F:ATP hydrolysis activity"/>
    <property type="evidence" value="ECO:0007669"/>
    <property type="project" value="InterPro"/>
</dbReference>
<accession>A0A1G7M889</accession>
<dbReference type="PROSITE" id="PS50893">
    <property type="entry name" value="ABC_TRANSPORTER_2"/>
    <property type="match status" value="1"/>
</dbReference>
<dbReference type="STRING" id="282683.SAMN04488105_1319"/>
<dbReference type="PANTHER" id="PTHR42781:SF4">
    <property type="entry name" value="SPERMIDINE_PUTRESCINE IMPORT ATP-BINDING PROTEIN POTA"/>
    <property type="match status" value="1"/>
</dbReference>
<evidence type="ECO:0000256" key="3">
    <source>
        <dbReference type="ARBA" id="ARBA00022840"/>
    </source>
</evidence>
<reference evidence="6" key="1">
    <citation type="submission" date="2016-10" db="EMBL/GenBank/DDBJ databases">
        <authorList>
            <person name="Varghese N."/>
            <person name="Submissions S."/>
        </authorList>
    </citation>
    <scope>NUCLEOTIDE SEQUENCE [LARGE SCALE GENOMIC DNA]</scope>
    <source>
        <strain evidence="6">DSM 10146</strain>
    </source>
</reference>
<dbReference type="FunFam" id="3.40.50.300:FF:000425">
    <property type="entry name" value="Probable ABC transporter, ATP-binding subunit"/>
    <property type="match status" value="1"/>
</dbReference>
<dbReference type="Pfam" id="PF08402">
    <property type="entry name" value="TOBE_2"/>
    <property type="match status" value="1"/>
</dbReference>
<dbReference type="PROSITE" id="PS00211">
    <property type="entry name" value="ABC_TRANSPORTER_1"/>
    <property type="match status" value="1"/>
</dbReference>
<gene>
    <name evidence="5" type="ORF">SAMN04488105_1319</name>
</gene>
<protein>
    <submittedName>
        <fullName evidence="5">Putative spermidine/putrescine transport system ATP-binding protein</fullName>
    </submittedName>
</protein>
<feature type="domain" description="ABC transporter" evidence="4">
    <location>
        <begin position="17"/>
        <end position="247"/>
    </location>
</feature>
<dbReference type="RefSeq" id="WP_089964038.1">
    <property type="nucleotide sequence ID" value="NZ_FNAV01000031.1"/>
</dbReference>
<dbReference type="GO" id="GO:0043190">
    <property type="term" value="C:ATP-binding cassette (ABC) transporter complex"/>
    <property type="evidence" value="ECO:0007669"/>
    <property type="project" value="InterPro"/>
</dbReference>